<comment type="caution">
    <text evidence="2">The sequence shown here is derived from an EMBL/GenBank/DDBJ whole genome shotgun (WGS) entry which is preliminary data.</text>
</comment>
<dbReference type="Proteomes" id="UP001174691">
    <property type="component" value="Unassembled WGS sequence"/>
</dbReference>
<dbReference type="AlphaFoldDB" id="A0AA38RA52"/>
<feature type="chain" id="PRO_5041375278" evidence="1">
    <location>
        <begin position="24"/>
        <end position="406"/>
    </location>
</feature>
<name>A0AA38RA52_9PEZI</name>
<keyword evidence="3" id="KW-1185">Reference proteome</keyword>
<evidence type="ECO:0000313" key="2">
    <source>
        <dbReference type="EMBL" id="KAJ9143167.1"/>
    </source>
</evidence>
<sequence>MAPRHRPWASILASALLLGVAEAAAPEIVLNQYQYCIRYFGGISADLDLPRGAVQKNYNGSVTCPLSWSFPIERGATLTICPISSNIFSEPSDGITLDIELSFLPRNGELSRPIDGVQLRDLLVTNGTVKGPFTNGGTPAILAEDPDRSTSLLPVWTINGTEQSMINNKNNRTRGEGFYLSCNNFDRSKLTKYCGFFQDSQEDGCWVSTSFVWSMEGPGRVNYTIRFSDSTASVEFWTRQEYFRRSDGAPTGFFEEAYFVFGGDRNLPSVVDYDYWTNAMSDYENEKADLNDFHFQADDQGFPVFVNRSTRAESYSARNGTYQNRSWGSTISVPSAIYAVAMMSTLVLGNLAVTPQNVATATLIPDAVGVNMRTAITMINVKEERFQSSQLVSAYRDDCHSAGVND</sequence>
<reference evidence="2" key="1">
    <citation type="submission" date="2022-07" db="EMBL/GenBank/DDBJ databases">
        <title>Fungi with potential for degradation of polypropylene.</title>
        <authorList>
            <person name="Gostincar C."/>
        </authorList>
    </citation>
    <scope>NUCLEOTIDE SEQUENCE</scope>
    <source>
        <strain evidence="2">EXF-13287</strain>
    </source>
</reference>
<evidence type="ECO:0000313" key="3">
    <source>
        <dbReference type="Proteomes" id="UP001174691"/>
    </source>
</evidence>
<organism evidence="2 3">
    <name type="scientific">Coniochaeta hoffmannii</name>
    <dbReference type="NCBI Taxonomy" id="91930"/>
    <lineage>
        <taxon>Eukaryota</taxon>
        <taxon>Fungi</taxon>
        <taxon>Dikarya</taxon>
        <taxon>Ascomycota</taxon>
        <taxon>Pezizomycotina</taxon>
        <taxon>Sordariomycetes</taxon>
        <taxon>Sordariomycetidae</taxon>
        <taxon>Coniochaetales</taxon>
        <taxon>Coniochaetaceae</taxon>
        <taxon>Coniochaeta</taxon>
    </lineage>
</organism>
<gene>
    <name evidence="2" type="ORF">NKR19_g7006</name>
</gene>
<evidence type="ECO:0000256" key="1">
    <source>
        <dbReference type="SAM" id="SignalP"/>
    </source>
</evidence>
<protein>
    <submittedName>
        <fullName evidence="2">Uncharacterized protein</fullName>
    </submittedName>
</protein>
<keyword evidence="1" id="KW-0732">Signal</keyword>
<accession>A0AA38RA52</accession>
<feature type="signal peptide" evidence="1">
    <location>
        <begin position="1"/>
        <end position="23"/>
    </location>
</feature>
<dbReference type="EMBL" id="JANBVN010000116">
    <property type="protein sequence ID" value="KAJ9143167.1"/>
    <property type="molecule type" value="Genomic_DNA"/>
</dbReference>
<proteinExistence type="predicted"/>